<dbReference type="AlphaFoldDB" id="Q64CV4"/>
<gene>
    <name evidence="10" type="ORF">GZ19C8_34</name>
</gene>
<evidence type="ECO:0000259" key="9">
    <source>
        <dbReference type="Pfam" id="PF13847"/>
    </source>
</evidence>
<dbReference type="PANTHER" id="PTHR43675">
    <property type="entry name" value="ARSENITE METHYLTRANSFERASE"/>
    <property type="match status" value="1"/>
</dbReference>
<sequence length="187" mass="21030">MMVDKNKRVCPIKRAGGLDNRVRRLLQNPQKILGNYVKEGMTALDLGCGPGFFSVEMAIMVGESGLVIATDLQEGMLQKLKNKIRGTEIEKRIKLHKCEEDKIGVSENVDFVLAFYMVHEVPDQKKFFEEIKSILKPKGKALIVEPKLFHVSKGAFKESIKKAKEIGLEPVEKPRIILSRAVILEKG</sequence>
<evidence type="ECO:0000256" key="5">
    <source>
        <dbReference type="ARBA" id="ARBA00034545"/>
    </source>
</evidence>
<dbReference type="GO" id="GO:0030791">
    <property type="term" value="F:arsenite methyltransferase activity"/>
    <property type="evidence" value="ECO:0007669"/>
    <property type="project" value="UniProtKB-EC"/>
</dbReference>
<reference evidence="10" key="2">
    <citation type="submission" date="2004-08" db="EMBL/GenBank/DDBJ databases">
        <authorList>
            <person name="Putnam N."/>
            <person name="Detter J.C."/>
            <person name="Richardson P.M."/>
            <person name="Rokhsar D."/>
        </authorList>
    </citation>
    <scope>NUCLEOTIDE SEQUENCE</scope>
</reference>
<dbReference type="InterPro" id="IPR025714">
    <property type="entry name" value="Methyltranfer_dom"/>
</dbReference>
<evidence type="ECO:0000256" key="3">
    <source>
        <dbReference type="ARBA" id="ARBA00034487"/>
    </source>
</evidence>
<proteinExistence type="inferred from homology"/>
<evidence type="ECO:0000256" key="1">
    <source>
        <dbReference type="ARBA" id="ARBA00022679"/>
    </source>
</evidence>
<evidence type="ECO:0000256" key="6">
    <source>
        <dbReference type="ARBA" id="ARBA00047941"/>
    </source>
</evidence>
<evidence type="ECO:0000256" key="7">
    <source>
        <dbReference type="ARBA" id="ARBA00047943"/>
    </source>
</evidence>
<keyword evidence="1 10" id="KW-0808">Transferase</keyword>
<reference evidence="10" key="1">
    <citation type="journal article" date="2004" name="Science">
        <title>Reverse methanogenesis: testing the hypothesis with environmental genomics.</title>
        <authorList>
            <person name="Hallam S.J."/>
            <person name="Putnam N."/>
            <person name="Preston C.M."/>
            <person name="Detter J.C."/>
            <person name="Rokhsar D."/>
            <person name="Richardson P.M."/>
            <person name="DeLong E.F."/>
        </authorList>
    </citation>
    <scope>NUCLEOTIDE SEQUENCE</scope>
</reference>
<organism evidence="10">
    <name type="scientific">Uncultured archaeon GZfos26G2</name>
    <dbReference type="NCBI Taxonomy" id="3386331"/>
    <lineage>
        <taxon>Archaea</taxon>
        <taxon>Methanobacteriati</taxon>
        <taxon>Methanobacteriota</taxon>
        <taxon>Stenosarchaea group</taxon>
        <taxon>Methanomicrobia</taxon>
        <taxon>Candidatus Methanophagales</taxon>
        <taxon>Candidatus Methanophagaceae</taxon>
        <taxon>Candidatus Methanophaga</taxon>
    </lineage>
</organism>
<feature type="domain" description="Methyltransferase" evidence="9">
    <location>
        <begin position="38"/>
        <end position="163"/>
    </location>
</feature>
<evidence type="ECO:0000256" key="2">
    <source>
        <dbReference type="ARBA" id="ARBA00022691"/>
    </source>
</evidence>
<dbReference type="EMBL" id="AY714831">
    <property type="protein sequence ID" value="AAU82773.1"/>
    <property type="molecule type" value="Genomic_DNA"/>
</dbReference>
<name>Q64CV4_UNCAG</name>
<dbReference type="InterPro" id="IPR029063">
    <property type="entry name" value="SAM-dependent_MTases_sf"/>
</dbReference>
<dbReference type="SUPFAM" id="SSF53335">
    <property type="entry name" value="S-adenosyl-L-methionine-dependent methyltransferases"/>
    <property type="match status" value="1"/>
</dbReference>
<evidence type="ECO:0000256" key="4">
    <source>
        <dbReference type="ARBA" id="ARBA00034521"/>
    </source>
</evidence>
<comment type="similarity">
    <text evidence="3">Belongs to the methyltransferase superfamily. Arsenite methyltransferase family.</text>
</comment>
<dbReference type="Pfam" id="PF13847">
    <property type="entry name" value="Methyltransf_31"/>
    <property type="match status" value="1"/>
</dbReference>
<keyword evidence="10" id="KW-0489">Methyltransferase</keyword>
<comment type="catalytic activity">
    <reaction evidence="6">
        <text>arsenic triglutathione + [thioredoxin]-dithiol + S-adenosyl-L-methionine + 2 H2O = methylarsonous acid + [thioredoxin]-disulfide + 3 glutathione + S-adenosyl-L-homocysteine + H(+)</text>
        <dbReference type="Rhea" id="RHEA:69460"/>
        <dbReference type="Rhea" id="RHEA-COMP:10698"/>
        <dbReference type="Rhea" id="RHEA-COMP:10700"/>
        <dbReference type="ChEBI" id="CHEBI:15377"/>
        <dbReference type="ChEBI" id="CHEBI:15378"/>
        <dbReference type="ChEBI" id="CHEBI:17826"/>
        <dbReference type="ChEBI" id="CHEBI:29950"/>
        <dbReference type="ChEBI" id="CHEBI:50058"/>
        <dbReference type="ChEBI" id="CHEBI:57856"/>
        <dbReference type="ChEBI" id="CHEBI:57925"/>
        <dbReference type="ChEBI" id="CHEBI:59789"/>
        <dbReference type="ChEBI" id="CHEBI:183640"/>
        <dbReference type="EC" id="2.1.1.137"/>
    </reaction>
</comment>
<dbReference type="GO" id="GO:0032259">
    <property type="term" value="P:methylation"/>
    <property type="evidence" value="ECO:0007669"/>
    <property type="project" value="UniProtKB-KW"/>
</dbReference>
<dbReference type="CDD" id="cd02440">
    <property type="entry name" value="AdoMet_MTases"/>
    <property type="match status" value="1"/>
</dbReference>
<dbReference type="PANTHER" id="PTHR43675:SF8">
    <property type="entry name" value="ARSENITE METHYLTRANSFERASE"/>
    <property type="match status" value="1"/>
</dbReference>
<protein>
    <recommendedName>
        <fullName evidence="5">Arsenite methyltransferase</fullName>
        <ecNumber evidence="4">2.1.1.137</ecNumber>
    </recommendedName>
</protein>
<comment type="catalytic activity">
    <reaction evidence="8">
        <text>arsenic triglutathione + 3 [thioredoxin]-dithiol + 3 S-adenosyl-L-methionine = trimethylarsine + 3 [thioredoxin]-disulfide + 3 glutathione + 3 S-adenosyl-L-homocysteine + 3 H(+)</text>
        <dbReference type="Rhea" id="RHEA:69432"/>
        <dbReference type="Rhea" id="RHEA-COMP:10698"/>
        <dbReference type="Rhea" id="RHEA-COMP:10700"/>
        <dbReference type="ChEBI" id="CHEBI:15378"/>
        <dbReference type="ChEBI" id="CHEBI:27130"/>
        <dbReference type="ChEBI" id="CHEBI:29950"/>
        <dbReference type="ChEBI" id="CHEBI:50058"/>
        <dbReference type="ChEBI" id="CHEBI:57856"/>
        <dbReference type="ChEBI" id="CHEBI:57925"/>
        <dbReference type="ChEBI" id="CHEBI:59789"/>
        <dbReference type="ChEBI" id="CHEBI:183640"/>
        <dbReference type="EC" id="2.1.1.137"/>
    </reaction>
</comment>
<accession>Q64CV4</accession>
<comment type="catalytic activity">
    <reaction evidence="7">
        <text>arsenic triglutathione + 2 [thioredoxin]-dithiol + 2 S-adenosyl-L-methionine + H2O = dimethylarsinous acid + 2 [thioredoxin]-disulfide + 3 glutathione + 2 S-adenosyl-L-homocysteine + 2 H(+)</text>
        <dbReference type="Rhea" id="RHEA:69464"/>
        <dbReference type="Rhea" id="RHEA-COMP:10698"/>
        <dbReference type="Rhea" id="RHEA-COMP:10700"/>
        <dbReference type="ChEBI" id="CHEBI:15377"/>
        <dbReference type="ChEBI" id="CHEBI:15378"/>
        <dbReference type="ChEBI" id="CHEBI:23808"/>
        <dbReference type="ChEBI" id="CHEBI:29950"/>
        <dbReference type="ChEBI" id="CHEBI:50058"/>
        <dbReference type="ChEBI" id="CHEBI:57856"/>
        <dbReference type="ChEBI" id="CHEBI:57925"/>
        <dbReference type="ChEBI" id="CHEBI:59789"/>
        <dbReference type="ChEBI" id="CHEBI:183640"/>
        <dbReference type="EC" id="2.1.1.137"/>
    </reaction>
</comment>
<evidence type="ECO:0000256" key="8">
    <source>
        <dbReference type="ARBA" id="ARBA00048428"/>
    </source>
</evidence>
<keyword evidence="2" id="KW-0949">S-adenosyl-L-methionine</keyword>
<evidence type="ECO:0000313" key="10">
    <source>
        <dbReference type="EMBL" id="AAU82773.1"/>
    </source>
</evidence>
<dbReference type="EC" id="2.1.1.137" evidence="4"/>
<dbReference type="InterPro" id="IPR026669">
    <property type="entry name" value="Arsenite_MeTrfase-like"/>
</dbReference>
<dbReference type="Gene3D" id="3.40.50.150">
    <property type="entry name" value="Vaccinia Virus protein VP39"/>
    <property type="match status" value="1"/>
</dbReference>